<protein>
    <submittedName>
        <fullName evidence="4">Avidin/streptavidin family protein</fullName>
    </submittedName>
</protein>
<dbReference type="InterPro" id="IPR036896">
    <property type="entry name" value="Avidin-like_sf"/>
</dbReference>
<comment type="caution">
    <text evidence="4">The sequence shown here is derived from an EMBL/GenBank/DDBJ whole genome shotgun (WGS) entry which is preliminary data.</text>
</comment>
<dbReference type="Proteomes" id="UP001555786">
    <property type="component" value="Unassembled WGS sequence"/>
</dbReference>
<evidence type="ECO:0000256" key="2">
    <source>
        <dbReference type="ARBA" id="ARBA00022525"/>
    </source>
</evidence>
<keyword evidence="3" id="KW-0732">Signal</keyword>
<dbReference type="InterPro" id="IPR005468">
    <property type="entry name" value="Avidin/str"/>
</dbReference>
<keyword evidence="2" id="KW-0964">Secreted</keyword>
<evidence type="ECO:0000313" key="5">
    <source>
        <dbReference type="Proteomes" id="UP001555786"/>
    </source>
</evidence>
<sequence>MEDGMGWIGKWKNQYGSILTVTEDAEGRIIGTFKTALLDSGFYGTEIAVCGIHLGQCISFAFTASTAGGDLLCSYSGLLRDDRLHTVWHVISAGRLDPDARITERPWPHAVTTNADTFVREAG</sequence>
<dbReference type="EMBL" id="JBFNQD010000011">
    <property type="protein sequence ID" value="MEW9309035.1"/>
    <property type="molecule type" value="Genomic_DNA"/>
</dbReference>
<evidence type="ECO:0000256" key="3">
    <source>
        <dbReference type="ARBA" id="ARBA00022729"/>
    </source>
</evidence>
<dbReference type="RefSeq" id="WP_367625864.1">
    <property type="nucleotide sequence ID" value="NZ_JBFNQD010000011.1"/>
</dbReference>
<reference evidence="4 5" key="1">
    <citation type="submission" date="2024-07" db="EMBL/GenBank/DDBJ databases">
        <title>Description of Labrys sedimenti sp. nov., isolated from a diclofenac-degrading enrichment culture.</title>
        <authorList>
            <person name="Tancsics A."/>
            <person name="Csepanyi A."/>
        </authorList>
    </citation>
    <scope>NUCLEOTIDE SEQUENCE [LARGE SCALE GENOMIC DNA]</scope>
    <source>
        <strain evidence="4 5">LMG 23578</strain>
    </source>
</reference>
<evidence type="ECO:0000313" key="4">
    <source>
        <dbReference type="EMBL" id="MEW9309035.1"/>
    </source>
</evidence>
<dbReference type="SUPFAM" id="SSF50876">
    <property type="entry name" value="Avidin/streptavidin"/>
    <property type="match status" value="1"/>
</dbReference>
<name>A0ABV3PTR2_9HYPH</name>
<dbReference type="Gene3D" id="2.40.128.30">
    <property type="entry name" value="Avidin-like"/>
    <property type="match status" value="1"/>
</dbReference>
<accession>A0ABV3PTR2</accession>
<evidence type="ECO:0000256" key="1">
    <source>
        <dbReference type="ARBA" id="ARBA00004613"/>
    </source>
</evidence>
<comment type="subcellular location">
    <subcellularLocation>
        <location evidence="1">Secreted</location>
    </subcellularLocation>
</comment>
<organism evidence="4 5">
    <name type="scientific">Labrys neptuniae</name>
    <dbReference type="NCBI Taxonomy" id="376174"/>
    <lineage>
        <taxon>Bacteria</taxon>
        <taxon>Pseudomonadati</taxon>
        <taxon>Pseudomonadota</taxon>
        <taxon>Alphaproteobacteria</taxon>
        <taxon>Hyphomicrobiales</taxon>
        <taxon>Xanthobacteraceae</taxon>
        <taxon>Labrys</taxon>
    </lineage>
</organism>
<dbReference type="PROSITE" id="PS51326">
    <property type="entry name" value="AVIDIN_2"/>
    <property type="match status" value="1"/>
</dbReference>
<gene>
    <name evidence="4" type="ORF">ABXS05_26030</name>
</gene>
<proteinExistence type="predicted"/>
<keyword evidence="5" id="KW-1185">Reference proteome</keyword>
<dbReference type="Pfam" id="PF01382">
    <property type="entry name" value="Avidin"/>
    <property type="match status" value="1"/>
</dbReference>